<dbReference type="EMBL" id="JACJPW010000044">
    <property type="protein sequence ID" value="MBD2182886.1"/>
    <property type="molecule type" value="Genomic_DNA"/>
</dbReference>
<feature type="transmembrane region" description="Helical" evidence="1">
    <location>
        <begin position="28"/>
        <end position="47"/>
    </location>
</feature>
<dbReference type="AlphaFoldDB" id="A0A926ZJG5"/>
<evidence type="ECO:0000313" key="3">
    <source>
        <dbReference type="Proteomes" id="UP000641646"/>
    </source>
</evidence>
<name>A0A926ZJG5_9CYAN</name>
<dbReference type="RefSeq" id="WP_190466080.1">
    <property type="nucleotide sequence ID" value="NZ_JACJPW010000044.1"/>
</dbReference>
<reference evidence="2" key="1">
    <citation type="journal article" date="2015" name="ISME J.">
        <title>Draft Genome Sequence of Streptomyces incarnatus NRRL8089, which Produces the Nucleoside Antibiotic Sinefungin.</title>
        <authorList>
            <person name="Oshima K."/>
            <person name="Hattori M."/>
            <person name="Shimizu H."/>
            <person name="Fukuda K."/>
            <person name="Nemoto M."/>
            <person name="Inagaki K."/>
            <person name="Tamura T."/>
        </authorList>
    </citation>
    <scope>NUCLEOTIDE SEQUENCE</scope>
    <source>
        <strain evidence="2">FACHB-1375</strain>
    </source>
</reference>
<evidence type="ECO:0000313" key="2">
    <source>
        <dbReference type="EMBL" id="MBD2182886.1"/>
    </source>
</evidence>
<gene>
    <name evidence="2" type="ORF">H6G03_17745</name>
</gene>
<organism evidence="2 3">
    <name type="scientific">Aerosakkonema funiforme FACHB-1375</name>
    <dbReference type="NCBI Taxonomy" id="2949571"/>
    <lineage>
        <taxon>Bacteria</taxon>
        <taxon>Bacillati</taxon>
        <taxon>Cyanobacteriota</taxon>
        <taxon>Cyanophyceae</taxon>
        <taxon>Oscillatoriophycideae</taxon>
        <taxon>Aerosakkonematales</taxon>
        <taxon>Aerosakkonemataceae</taxon>
        <taxon>Aerosakkonema</taxon>
    </lineage>
</organism>
<keyword evidence="1" id="KW-0472">Membrane</keyword>
<sequence>MKALTFKGATAALTIPSAVKALGNTFRMIFKLPLMSALIGLPLAVLYRPRFQPQRTLAMLQKSIQFPRNDFQKTPDTGRS</sequence>
<keyword evidence="1" id="KW-1133">Transmembrane helix</keyword>
<evidence type="ECO:0000256" key="1">
    <source>
        <dbReference type="SAM" id="Phobius"/>
    </source>
</evidence>
<protein>
    <submittedName>
        <fullName evidence="2">Uncharacterized protein</fullName>
    </submittedName>
</protein>
<comment type="caution">
    <text evidence="2">The sequence shown here is derived from an EMBL/GenBank/DDBJ whole genome shotgun (WGS) entry which is preliminary data.</text>
</comment>
<reference evidence="2" key="2">
    <citation type="submission" date="2020-08" db="EMBL/GenBank/DDBJ databases">
        <authorList>
            <person name="Chen M."/>
            <person name="Teng W."/>
            <person name="Zhao L."/>
            <person name="Hu C."/>
            <person name="Zhou Y."/>
            <person name="Han B."/>
            <person name="Song L."/>
            <person name="Shu W."/>
        </authorList>
    </citation>
    <scope>NUCLEOTIDE SEQUENCE</scope>
    <source>
        <strain evidence="2">FACHB-1375</strain>
    </source>
</reference>
<keyword evidence="3" id="KW-1185">Reference proteome</keyword>
<keyword evidence="1" id="KW-0812">Transmembrane</keyword>
<proteinExistence type="predicted"/>
<dbReference type="Proteomes" id="UP000641646">
    <property type="component" value="Unassembled WGS sequence"/>
</dbReference>
<accession>A0A926ZJG5</accession>